<dbReference type="RefSeq" id="WP_061259090.1">
    <property type="nucleotide sequence ID" value="NZ_JBFALK010000006.1"/>
</dbReference>
<keyword evidence="4" id="KW-0574">Periplasm</keyword>
<gene>
    <name evidence="5" type="ORF">AB0I59_13110</name>
</gene>
<evidence type="ECO:0000256" key="2">
    <source>
        <dbReference type="ARBA" id="ARBA00022448"/>
    </source>
</evidence>
<dbReference type="CDD" id="cd13590">
    <property type="entry name" value="PBP2_PotD_PotF_like"/>
    <property type="match status" value="1"/>
</dbReference>
<dbReference type="PANTHER" id="PTHR30222:SF17">
    <property type="entry name" value="SPERMIDINE_PUTRESCINE-BINDING PERIPLASMIC PROTEIN"/>
    <property type="match status" value="1"/>
</dbReference>
<keyword evidence="3" id="KW-0732">Signal</keyword>
<dbReference type="Pfam" id="PF13416">
    <property type="entry name" value="SBP_bac_8"/>
    <property type="match status" value="1"/>
</dbReference>
<evidence type="ECO:0000256" key="1">
    <source>
        <dbReference type="ARBA" id="ARBA00004418"/>
    </source>
</evidence>
<dbReference type="PANTHER" id="PTHR30222">
    <property type="entry name" value="SPERMIDINE/PUTRESCINE-BINDING PERIPLASMIC PROTEIN"/>
    <property type="match status" value="1"/>
</dbReference>
<reference evidence="5 6" key="1">
    <citation type="submission" date="2024-06" db="EMBL/GenBank/DDBJ databases">
        <title>The Natural Products Discovery Center: Release of the First 8490 Sequenced Strains for Exploring Actinobacteria Biosynthetic Diversity.</title>
        <authorList>
            <person name="Kalkreuter E."/>
            <person name="Kautsar S.A."/>
            <person name="Yang D."/>
            <person name="Bader C.D."/>
            <person name="Teijaro C.N."/>
            <person name="Fluegel L."/>
            <person name="Davis C.M."/>
            <person name="Simpson J.R."/>
            <person name="Lauterbach L."/>
            <person name="Steele A.D."/>
            <person name="Gui C."/>
            <person name="Meng S."/>
            <person name="Li G."/>
            <person name="Viehrig K."/>
            <person name="Ye F."/>
            <person name="Su P."/>
            <person name="Kiefer A.F."/>
            <person name="Nichols A."/>
            <person name="Cepeda A.J."/>
            <person name="Yan W."/>
            <person name="Fan B."/>
            <person name="Jiang Y."/>
            <person name="Adhikari A."/>
            <person name="Zheng C.-J."/>
            <person name="Schuster L."/>
            <person name="Cowan T.M."/>
            <person name="Smanski M.J."/>
            <person name="Chevrette M.G."/>
            <person name="De Carvalho L.P.S."/>
            <person name="Shen B."/>
        </authorList>
    </citation>
    <scope>NUCLEOTIDE SEQUENCE [LARGE SCALE GENOMIC DNA]</scope>
    <source>
        <strain evidence="5 6">NPDC050100</strain>
    </source>
</reference>
<dbReference type="InterPro" id="IPR006059">
    <property type="entry name" value="SBP"/>
</dbReference>
<evidence type="ECO:0000313" key="6">
    <source>
        <dbReference type="Proteomes" id="UP001551675"/>
    </source>
</evidence>
<evidence type="ECO:0000256" key="3">
    <source>
        <dbReference type="ARBA" id="ARBA00022729"/>
    </source>
</evidence>
<organism evidence="5 6">
    <name type="scientific">Microtetraspora glauca</name>
    <dbReference type="NCBI Taxonomy" id="1996"/>
    <lineage>
        <taxon>Bacteria</taxon>
        <taxon>Bacillati</taxon>
        <taxon>Actinomycetota</taxon>
        <taxon>Actinomycetes</taxon>
        <taxon>Streptosporangiales</taxon>
        <taxon>Streptosporangiaceae</taxon>
        <taxon>Microtetraspora</taxon>
    </lineage>
</organism>
<dbReference type="SUPFAM" id="SSF53850">
    <property type="entry name" value="Periplasmic binding protein-like II"/>
    <property type="match status" value="1"/>
</dbReference>
<dbReference type="Proteomes" id="UP001551675">
    <property type="component" value="Unassembled WGS sequence"/>
</dbReference>
<keyword evidence="2" id="KW-0813">Transport</keyword>
<dbReference type="EMBL" id="JBFALK010000006">
    <property type="protein sequence ID" value="MEV0969571.1"/>
    <property type="molecule type" value="Genomic_DNA"/>
</dbReference>
<evidence type="ECO:0000256" key="4">
    <source>
        <dbReference type="ARBA" id="ARBA00022764"/>
    </source>
</evidence>
<name>A0ABV3GDQ1_MICGL</name>
<dbReference type="PRINTS" id="PR00909">
    <property type="entry name" value="SPERMDNBNDNG"/>
</dbReference>
<accession>A0ABV3GDQ1</accession>
<sequence>MSNPSMQDPSFLRGLTQPRLGRRDAFRVAGLSAAGLALAACGVKGKGVARPTTSAQAQSEVEKYWADKVKNGHVDFANWPLYMDPKQPELKKFTKQTGITVTYKEVIQETPSWFAKIQPQLAAGQSIDYDLMVVTNSIQLTQLIKLGYLVPLDHSKMPNFTKNVGERYKNEAFDPGNVYTVPWASGMTGIAYNPKYIDTPPTSYAALWDPKYKGKVGMMSDSQEIANFAMFLLGIDPEKSTPADWDKAAAKLREQRDSGIVRKYYDQSYIDPLAKGDIWLCQAWSGDVFQKNLSDGTDLKFVIPEEGATIWTDNFMIPKTAANPVDAITLIDFFYEPVNAASLAEYINYVPPVPTAKEFILADAAKASGDDKKTLEMIAESPLVFPSPEVYSKLRTYRTLADATEQKQFESTFQPITTS</sequence>
<protein>
    <submittedName>
        <fullName evidence="5">Spermidine/putrescine ABC transporter substrate-binding protein</fullName>
    </submittedName>
</protein>
<keyword evidence="6" id="KW-1185">Reference proteome</keyword>
<dbReference type="PROSITE" id="PS51318">
    <property type="entry name" value="TAT"/>
    <property type="match status" value="1"/>
</dbReference>
<dbReference type="InterPro" id="IPR001188">
    <property type="entry name" value="Sperm_putr-bd"/>
</dbReference>
<dbReference type="Gene3D" id="3.40.190.10">
    <property type="entry name" value="Periplasmic binding protein-like II"/>
    <property type="match status" value="2"/>
</dbReference>
<evidence type="ECO:0000313" key="5">
    <source>
        <dbReference type="EMBL" id="MEV0969571.1"/>
    </source>
</evidence>
<proteinExistence type="predicted"/>
<comment type="subcellular location">
    <subcellularLocation>
        <location evidence="1">Periplasm</location>
    </subcellularLocation>
</comment>
<comment type="caution">
    <text evidence="5">The sequence shown here is derived from an EMBL/GenBank/DDBJ whole genome shotgun (WGS) entry which is preliminary data.</text>
</comment>
<dbReference type="InterPro" id="IPR006311">
    <property type="entry name" value="TAT_signal"/>
</dbReference>